<dbReference type="AlphaFoldDB" id="A0A482YDQ2"/>
<evidence type="ECO:0000256" key="2">
    <source>
        <dbReference type="ARBA" id="ARBA00023163"/>
    </source>
</evidence>
<name>A0A482YDQ2_9EURY</name>
<dbReference type="InterPro" id="IPR029016">
    <property type="entry name" value="GAF-like_dom_sf"/>
</dbReference>
<dbReference type="Pfam" id="PF15915">
    <property type="entry name" value="BAT"/>
    <property type="match status" value="1"/>
</dbReference>
<keyword evidence="2" id="KW-0804">Transcription</keyword>
<feature type="domain" description="GAF" evidence="3">
    <location>
        <begin position="153"/>
        <end position="306"/>
    </location>
</feature>
<dbReference type="Pfam" id="PF04967">
    <property type="entry name" value="HTH_10"/>
    <property type="match status" value="1"/>
</dbReference>
<proteinExistence type="predicted"/>
<comment type="caution">
    <text evidence="4">The sequence shown here is derived from an EMBL/GenBank/DDBJ whole genome shotgun (WGS) entry which is preliminary data.</text>
</comment>
<dbReference type="InterPro" id="IPR003018">
    <property type="entry name" value="GAF"/>
</dbReference>
<dbReference type="EMBL" id="SHMP01000001">
    <property type="protein sequence ID" value="RZV12596.1"/>
    <property type="molecule type" value="Genomic_DNA"/>
</dbReference>
<dbReference type="Gene3D" id="3.30.450.20">
    <property type="entry name" value="PAS domain"/>
    <property type="match status" value="1"/>
</dbReference>
<organism evidence="4 5">
    <name type="scientific">Natrinema hispanicum</name>
    <dbReference type="NCBI Taxonomy" id="392421"/>
    <lineage>
        <taxon>Archaea</taxon>
        <taxon>Methanobacteriati</taxon>
        <taxon>Methanobacteriota</taxon>
        <taxon>Stenosarchaea group</taxon>
        <taxon>Halobacteria</taxon>
        <taxon>Halobacteriales</taxon>
        <taxon>Natrialbaceae</taxon>
        <taxon>Natrinema</taxon>
    </lineage>
</organism>
<reference evidence="4 5" key="1">
    <citation type="submission" date="2019-02" db="EMBL/GenBank/DDBJ databases">
        <title>Genomic Encyclopedia of Archaeal and Bacterial Type Strains, Phase II (KMG-II): from individual species to whole genera.</title>
        <authorList>
            <person name="Goeker M."/>
        </authorList>
    </citation>
    <scope>NUCLEOTIDE SEQUENCE [LARGE SCALE GENOMIC DNA]</scope>
    <source>
        <strain evidence="4 5">DSM 18328</strain>
    </source>
</reference>
<keyword evidence="1" id="KW-0805">Transcription regulation</keyword>
<evidence type="ECO:0000313" key="5">
    <source>
        <dbReference type="Proteomes" id="UP000291097"/>
    </source>
</evidence>
<dbReference type="PANTHER" id="PTHR34236:SF1">
    <property type="entry name" value="DIMETHYL SULFOXIDE REDUCTASE TRANSCRIPTIONAL ACTIVATOR"/>
    <property type="match status" value="1"/>
</dbReference>
<evidence type="ECO:0000256" key="1">
    <source>
        <dbReference type="ARBA" id="ARBA00023015"/>
    </source>
</evidence>
<evidence type="ECO:0000259" key="3">
    <source>
        <dbReference type="SMART" id="SM00065"/>
    </source>
</evidence>
<dbReference type="InterPro" id="IPR007050">
    <property type="entry name" value="HTH_bacterioopsin"/>
</dbReference>
<gene>
    <name evidence="4" type="ORF">BDK88_0012</name>
</gene>
<dbReference type="SUPFAM" id="SSF55781">
    <property type="entry name" value="GAF domain-like"/>
    <property type="match status" value="1"/>
</dbReference>
<protein>
    <recommendedName>
        <fullName evidence="3">GAF domain-containing protein</fullName>
    </recommendedName>
</protein>
<sequence length="532" mass="57824">MSEHSDRCHPEAVLLAMDDRLQRAPIGILYVSSDGIVTDINNTARTLIDATDDAVGSTLAEVFPRSVEDSLLIALEGESVTDTSFEEYYPNLDRWLEVSVVSTADETTVYVQDVTDHRQQEQSLERLRQERKRTAVIEDVLSEILAALVGATSREEIAKTICHELGDTALYEFAWVGERDVGSDELVTHAVAGETGETYAAVCDALEDDTVTTPEENAVERGRIQTVQPLAESTQVPESVRIAGFADGVQSALAIPLLYGSSVHGVVGVYASGTAAFSDRERTSFETLGEVAGFAITAARNRNLLLSDTVAEITFEIGDSSVLTTLSQALDSKLELKGVVPQGDDTLLCFVSVEDADVEDISDMALNNDGIDESRVIRESEVGGTVEITVQEPTPLLTITSLGGTVRRASFDSGSGQIVVEFPPDGDVRRMAETISREHDAEFVAKEERERSVTTAREFQDALTDRLTERQKTVLQTAYLADYFESPRGSTAEEVAADLGITGSTLLYHLRAGQRKLLDAYLDENTQSTEGH</sequence>
<dbReference type="Pfam" id="PF13185">
    <property type="entry name" value="GAF_2"/>
    <property type="match status" value="1"/>
</dbReference>
<dbReference type="PANTHER" id="PTHR34236">
    <property type="entry name" value="DIMETHYL SULFOXIDE REDUCTASE TRANSCRIPTIONAL ACTIVATOR"/>
    <property type="match status" value="1"/>
</dbReference>
<accession>A0A482YDQ2</accession>
<evidence type="ECO:0000313" key="4">
    <source>
        <dbReference type="EMBL" id="RZV12596.1"/>
    </source>
</evidence>
<dbReference type="InterPro" id="IPR031803">
    <property type="entry name" value="BAT_GAF/HTH-assoc"/>
</dbReference>
<dbReference type="Gene3D" id="3.30.450.40">
    <property type="match status" value="1"/>
</dbReference>
<dbReference type="InterPro" id="IPR035965">
    <property type="entry name" value="PAS-like_dom_sf"/>
</dbReference>
<dbReference type="SMART" id="SM00065">
    <property type="entry name" value="GAF"/>
    <property type="match status" value="1"/>
</dbReference>
<dbReference type="SUPFAM" id="SSF55785">
    <property type="entry name" value="PYP-like sensor domain (PAS domain)"/>
    <property type="match status" value="1"/>
</dbReference>
<dbReference type="Proteomes" id="UP000291097">
    <property type="component" value="Unassembled WGS sequence"/>
</dbReference>